<evidence type="ECO:0000313" key="2">
    <source>
        <dbReference type="WBParaSite" id="ES5_v2.g15434.t1"/>
    </source>
</evidence>
<organism evidence="1 2">
    <name type="scientific">Panagrolaimus sp. ES5</name>
    <dbReference type="NCBI Taxonomy" id="591445"/>
    <lineage>
        <taxon>Eukaryota</taxon>
        <taxon>Metazoa</taxon>
        <taxon>Ecdysozoa</taxon>
        <taxon>Nematoda</taxon>
        <taxon>Chromadorea</taxon>
        <taxon>Rhabditida</taxon>
        <taxon>Tylenchina</taxon>
        <taxon>Panagrolaimomorpha</taxon>
        <taxon>Panagrolaimoidea</taxon>
        <taxon>Panagrolaimidae</taxon>
        <taxon>Panagrolaimus</taxon>
    </lineage>
</organism>
<accession>A0AC34FDW8</accession>
<protein>
    <submittedName>
        <fullName evidence="2">Uncharacterized protein</fullName>
    </submittedName>
</protein>
<dbReference type="Proteomes" id="UP000887579">
    <property type="component" value="Unplaced"/>
</dbReference>
<evidence type="ECO:0000313" key="1">
    <source>
        <dbReference type="Proteomes" id="UP000887579"/>
    </source>
</evidence>
<name>A0AC34FDW8_9BILA</name>
<proteinExistence type="predicted"/>
<sequence length="96" mass="10669">MKDLNGICSYAKQNLRGAVDDLQKAVGDLPILGKGYEYSTSFTGFLKLIEFQRSKVSAHLTTIFNNAGTKPKFPKLIDDVSKIIEANHHLDEKIVC</sequence>
<dbReference type="WBParaSite" id="ES5_v2.g15434.t1">
    <property type="protein sequence ID" value="ES5_v2.g15434.t1"/>
    <property type="gene ID" value="ES5_v2.g15434"/>
</dbReference>
<reference evidence="2" key="1">
    <citation type="submission" date="2022-11" db="UniProtKB">
        <authorList>
            <consortium name="WormBaseParasite"/>
        </authorList>
    </citation>
    <scope>IDENTIFICATION</scope>
</reference>